<name>A0A0F9GZZ2_9ZZZZ</name>
<dbReference type="Pfam" id="PF02371">
    <property type="entry name" value="Transposase_20"/>
    <property type="match status" value="1"/>
</dbReference>
<dbReference type="PANTHER" id="PTHR33055">
    <property type="entry name" value="TRANSPOSASE FOR INSERTION SEQUENCE ELEMENT IS1111A"/>
    <property type="match status" value="1"/>
</dbReference>
<proteinExistence type="predicted"/>
<feature type="domain" description="Transposase IS110-like N-terminal" evidence="1">
    <location>
        <begin position="5"/>
        <end position="145"/>
    </location>
</feature>
<evidence type="ECO:0000259" key="2">
    <source>
        <dbReference type="Pfam" id="PF02371"/>
    </source>
</evidence>
<comment type="caution">
    <text evidence="3">The sequence shown here is derived from an EMBL/GenBank/DDBJ whole genome shotgun (WGS) entry which is preliminary data.</text>
</comment>
<protein>
    <submittedName>
        <fullName evidence="3">Uncharacterized protein</fullName>
    </submittedName>
</protein>
<dbReference type="GO" id="GO:0006313">
    <property type="term" value="P:DNA transposition"/>
    <property type="evidence" value="ECO:0007669"/>
    <property type="project" value="InterPro"/>
</dbReference>
<dbReference type="GO" id="GO:0004803">
    <property type="term" value="F:transposase activity"/>
    <property type="evidence" value="ECO:0007669"/>
    <property type="project" value="InterPro"/>
</dbReference>
<dbReference type="GO" id="GO:0003677">
    <property type="term" value="F:DNA binding"/>
    <property type="evidence" value="ECO:0007669"/>
    <property type="project" value="InterPro"/>
</dbReference>
<dbReference type="EMBL" id="LAZR01026461">
    <property type="protein sequence ID" value="KKL68662.1"/>
    <property type="molecule type" value="Genomic_DNA"/>
</dbReference>
<gene>
    <name evidence="3" type="ORF">LCGC14_2122730</name>
</gene>
<organism evidence="3">
    <name type="scientific">marine sediment metagenome</name>
    <dbReference type="NCBI Taxonomy" id="412755"/>
    <lineage>
        <taxon>unclassified sequences</taxon>
        <taxon>metagenomes</taxon>
        <taxon>ecological metagenomes</taxon>
    </lineage>
</organism>
<dbReference type="InterPro" id="IPR047650">
    <property type="entry name" value="Transpos_IS110"/>
</dbReference>
<dbReference type="NCBIfam" id="NF033542">
    <property type="entry name" value="transpos_IS110"/>
    <property type="match status" value="1"/>
</dbReference>
<sequence>MALYCGIDLHSRDSWLAILNEELEVVGETKVGNDLEAIIRVLEPHREALEGVAVESTFNWYWLVDGLMDAGHRVHLTNTWAVKQYEGLKYTDDRHDARWLAHLLALGILPEGYIYPKEERSARDLMRRRSFLVRKRTSFILAMRGAFECRTGMRVNSNDLKKWKAEDVRVYVEDPMAAFGITCLLEPMHALSAQIKKIEKAALSRGRLRPEFVPLETVWGIGKILALTIMYEVGDVARFRKVGNFTSYCRLVNTARLSAGKRKGSGNRKNGNPYLSWAFSEAAHHAVRHHPKAQKYFQRKRAKTNGIIAIRALAHKLARASYHVMRDHVDFDPEKAFA</sequence>
<evidence type="ECO:0000313" key="3">
    <source>
        <dbReference type="EMBL" id="KKL68662.1"/>
    </source>
</evidence>
<reference evidence="3" key="1">
    <citation type="journal article" date="2015" name="Nature">
        <title>Complex archaea that bridge the gap between prokaryotes and eukaryotes.</title>
        <authorList>
            <person name="Spang A."/>
            <person name="Saw J.H."/>
            <person name="Jorgensen S.L."/>
            <person name="Zaremba-Niedzwiedzka K."/>
            <person name="Martijn J."/>
            <person name="Lind A.E."/>
            <person name="van Eijk R."/>
            <person name="Schleper C."/>
            <person name="Guy L."/>
            <person name="Ettema T.J."/>
        </authorList>
    </citation>
    <scope>NUCLEOTIDE SEQUENCE</scope>
</reference>
<dbReference type="Pfam" id="PF01548">
    <property type="entry name" value="DEDD_Tnp_IS110"/>
    <property type="match status" value="1"/>
</dbReference>
<dbReference type="InterPro" id="IPR002525">
    <property type="entry name" value="Transp_IS110-like_N"/>
</dbReference>
<dbReference type="PANTHER" id="PTHR33055:SF15">
    <property type="entry name" value="TRANSPOSASE-RELATED"/>
    <property type="match status" value="1"/>
</dbReference>
<dbReference type="InterPro" id="IPR003346">
    <property type="entry name" value="Transposase_20"/>
</dbReference>
<evidence type="ECO:0000259" key="1">
    <source>
        <dbReference type="Pfam" id="PF01548"/>
    </source>
</evidence>
<dbReference type="AlphaFoldDB" id="A0A0F9GZZ2"/>
<feature type="domain" description="Transposase IS116/IS110/IS902 C-terminal" evidence="2">
    <location>
        <begin position="215"/>
        <end position="298"/>
    </location>
</feature>
<accession>A0A0F9GZZ2</accession>